<dbReference type="NCBIfam" id="TIGR00157">
    <property type="entry name" value="ribosome small subunit-dependent GTPase A"/>
    <property type="match status" value="1"/>
</dbReference>
<evidence type="ECO:0000256" key="10">
    <source>
        <dbReference type="HAMAP-Rule" id="MF_01820"/>
    </source>
</evidence>
<evidence type="ECO:0000256" key="7">
    <source>
        <dbReference type="ARBA" id="ARBA00022833"/>
    </source>
</evidence>
<dbReference type="InterPro" id="IPR030378">
    <property type="entry name" value="G_CP_dom"/>
</dbReference>
<protein>
    <recommendedName>
        <fullName evidence="10">Small ribosomal subunit biogenesis GTPase RsgA</fullName>
        <ecNumber evidence="10">3.6.1.-</ecNumber>
    </recommendedName>
</protein>
<evidence type="ECO:0000256" key="8">
    <source>
        <dbReference type="ARBA" id="ARBA00022884"/>
    </source>
</evidence>
<dbReference type="Pfam" id="PF03193">
    <property type="entry name" value="RsgA_GTPase"/>
    <property type="match status" value="1"/>
</dbReference>
<keyword evidence="14" id="KW-1185">Reference proteome</keyword>
<dbReference type="EC" id="3.6.1.-" evidence="10"/>
<evidence type="ECO:0000256" key="4">
    <source>
        <dbReference type="ARBA" id="ARBA00022730"/>
    </source>
</evidence>
<dbReference type="RefSeq" id="WP_290259871.1">
    <property type="nucleotide sequence ID" value="NZ_JAUFQG010000004.1"/>
</dbReference>
<gene>
    <name evidence="10 13" type="primary">rsgA</name>
    <name evidence="13" type="ORF">ACFOX3_03450</name>
</gene>
<evidence type="ECO:0000313" key="14">
    <source>
        <dbReference type="Proteomes" id="UP001595840"/>
    </source>
</evidence>
<keyword evidence="2 10" id="KW-0690">Ribosome biogenesis</keyword>
<evidence type="ECO:0000256" key="2">
    <source>
        <dbReference type="ARBA" id="ARBA00022517"/>
    </source>
</evidence>
<feature type="binding site" evidence="10">
    <location>
        <position position="281"/>
    </location>
    <ligand>
        <name>Zn(2+)</name>
        <dbReference type="ChEBI" id="CHEBI:29105"/>
    </ligand>
</feature>
<reference evidence="14" key="1">
    <citation type="journal article" date="2019" name="Int. J. Syst. Evol. Microbiol.">
        <title>The Global Catalogue of Microorganisms (GCM) 10K type strain sequencing project: providing services to taxonomists for standard genome sequencing and annotation.</title>
        <authorList>
            <consortium name="The Broad Institute Genomics Platform"/>
            <consortium name="The Broad Institute Genome Sequencing Center for Infectious Disease"/>
            <person name="Wu L."/>
            <person name="Ma J."/>
        </authorList>
    </citation>
    <scope>NUCLEOTIDE SEQUENCE [LARGE SCALE GENOMIC DNA]</scope>
    <source>
        <strain evidence="14">CECT 8570</strain>
    </source>
</reference>
<keyword evidence="8 10" id="KW-0694">RNA-binding</keyword>
<dbReference type="InterPro" id="IPR027417">
    <property type="entry name" value="P-loop_NTPase"/>
</dbReference>
<evidence type="ECO:0000313" key="13">
    <source>
        <dbReference type="EMBL" id="MFC4361341.1"/>
    </source>
</evidence>
<evidence type="ECO:0000259" key="11">
    <source>
        <dbReference type="PROSITE" id="PS50936"/>
    </source>
</evidence>
<evidence type="ECO:0000256" key="3">
    <source>
        <dbReference type="ARBA" id="ARBA00022723"/>
    </source>
</evidence>
<dbReference type="InterPro" id="IPR004881">
    <property type="entry name" value="Ribosome_biogen_GTPase_RsgA"/>
</dbReference>
<dbReference type="EMBL" id="JBHSCX010000003">
    <property type="protein sequence ID" value="MFC4361341.1"/>
    <property type="molecule type" value="Genomic_DNA"/>
</dbReference>
<comment type="subunit">
    <text evidence="10">Monomer. Associates with 30S ribosomal subunit, binds 16S rRNA.</text>
</comment>
<dbReference type="PANTHER" id="PTHR32120:SF10">
    <property type="entry name" value="SMALL RIBOSOMAL SUBUNIT BIOGENESIS GTPASE RSGA"/>
    <property type="match status" value="1"/>
</dbReference>
<proteinExistence type="inferred from homology"/>
<comment type="caution">
    <text evidence="13">The sequence shown here is derived from an EMBL/GenBank/DDBJ whole genome shotgun (WGS) entry which is preliminary data.</text>
</comment>
<comment type="similarity">
    <text evidence="10">Belongs to the TRAFAC class YlqF/YawG GTPase family. RsgA subfamily.</text>
</comment>
<dbReference type="SUPFAM" id="SSF52540">
    <property type="entry name" value="P-loop containing nucleoside triphosphate hydrolases"/>
    <property type="match status" value="1"/>
</dbReference>
<name>A0ABV8V0B7_9GAMM</name>
<keyword evidence="1 10" id="KW-0963">Cytoplasm</keyword>
<feature type="domain" description="EngC GTPase" evidence="11">
    <location>
        <begin position="102"/>
        <end position="249"/>
    </location>
</feature>
<feature type="binding site" evidence="10">
    <location>
        <begin position="141"/>
        <end position="144"/>
    </location>
    <ligand>
        <name>GTP</name>
        <dbReference type="ChEBI" id="CHEBI:37565"/>
    </ligand>
</feature>
<keyword evidence="3 10" id="KW-0479">Metal-binding</keyword>
<organism evidence="13 14">
    <name type="scientific">Simiduia curdlanivorans</name>
    <dbReference type="NCBI Taxonomy" id="1492769"/>
    <lineage>
        <taxon>Bacteria</taxon>
        <taxon>Pseudomonadati</taxon>
        <taxon>Pseudomonadota</taxon>
        <taxon>Gammaproteobacteria</taxon>
        <taxon>Cellvibrionales</taxon>
        <taxon>Cellvibrionaceae</taxon>
        <taxon>Simiduia</taxon>
    </lineage>
</organism>
<keyword evidence="4 10" id="KW-0699">rRNA-binding</keyword>
<dbReference type="HAMAP" id="MF_01820">
    <property type="entry name" value="GTPase_RsgA"/>
    <property type="match status" value="1"/>
</dbReference>
<keyword evidence="6 10" id="KW-0378">Hydrolase</keyword>
<comment type="function">
    <text evidence="10">One of several proteins that assist in the late maturation steps of the functional core of the 30S ribosomal subunit. Helps release RbfA from mature subunits. May play a role in the assembly of ribosomal proteins into the subunit. Circularly permuted GTPase that catalyzes slow GTP hydrolysis, GTPase activity is stimulated by the 30S ribosomal subunit.</text>
</comment>
<comment type="subcellular location">
    <subcellularLocation>
        <location evidence="10">Cytoplasm</location>
    </subcellularLocation>
</comment>
<dbReference type="PROSITE" id="PS50936">
    <property type="entry name" value="ENGC_GTPASE"/>
    <property type="match status" value="1"/>
</dbReference>
<dbReference type="Gene3D" id="3.40.50.300">
    <property type="entry name" value="P-loop containing nucleotide triphosphate hydrolases"/>
    <property type="match status" value="1"/>
</dbReference>
<feature type="binding site" evidence="10">
    <location>
        <position position="274"/>
    </location>
    <ligand>
        <name>Zn(2+)</name>
        <dbReference type="ChEBI" id="CHEBI:29105"/>
    </ligand>
</feature>
<evidence type="ECO:0000256" key="1">
    <source>
        <dbReference type="ARBA" id="ARBA00022490"/>
    </source>
</evidence>
<feature type="binding site" evidence="10">
    <location>
        <position position="279"/>
    </location>
    <ligand>
        <name>Zn(2+)</name>
        <dbReference type="ChEBI" id="CHEBI:29105"/>
    </ligand>
</feature>
<sequence length="348" mass="38304">MDDVQPTLADLGWRPFFQQQLSLDELTEFSIGRIVEHHRSHIVVLGEQGPVNVLVPPQSDAVCVGDWVLIDAALRLHRCLESQSLFKRKAPGSKVDAQLIAANVDRLFVVCSLNQDFNLSRIERYLALAKEAEVEPIVVLTKADLAADVDDKYQQVQALDPRLMVHAINALDATDLDLLASYCQRGSTLALLGSSGVGKSTLVNGLMGLELQQTNSIRADDGKGRHTTTARALKWLPSGGLLMDTPGMRELQLSECEQGVSDTFSEIVELAEHCRFSDCQHEQEPGCAVQKAIAAGAVAQRRLDSYKKLMREQALNAASLAEKRSKDKAFGKMIGRVQKQSRQNKKGY</sequence>
<evidence type="ECO:0000256" key="5">
    <source>
        <dbReference type="ARBA" id="ARBA00022741"/>
    </source>
</evidence>
<keyword evidence="5 10" id="KW-0547">Nucleotide-binding</keyword>
<feature type="binding site" evidence="10">
    <location>
        <position position="287"/>
    </location>
    <ligand>
        <name>Zn(2+)</name>
        <dbReference type="ChEBI" id="CHEBI:29105"/>
    </ligand>
</feature>
<evidence type="ECO:0000259" key="12">
    <source>
        <dbReference type="PROSITE" id="PS51721"/>
    </source>
</evidence>
<dbReference type="CDD" id="cd01854">
    <property type="entry name" value="YjeQ_EngC"/>
    <property type="match status" value="1"/>
</dbReference>
<dbReference type="PANTHER" id="PTHR32120">
    <property type="entry name" value="SMALL RIBOSOMAL SUBUNIT BIOGENESIS GTPASE RSGA"/>
    <property type="match status" value="1"/>
</dbReference>
<feature type="domain" description="CP-type G" evidence="12">
    <location>
        <begin position="92"/>
        <end position="251"/>
    </location>
</feature>
<accession>A0ABV8V0B7</accession>
<dbReference type="Gene3D" id="1.10.40.50">
    <property type="entry name" value="Probable gtpase engc, domain 3"/>
    <property type="match status" value="1"/>
</dbReference>
<evidence type="ECO:0000256" key="9">
    <source>
        <dbReference type="ARBA" id="ARBA00023134"/>
    </source>
</evidence>
<keyword evidence="7 10" id="KW-0862">Zinc</keyword>
<evidence type="ECO:0000256" key="6">
    <source>
        <dbReference type="ARBA" id="ARBA00022801"/>
    </source>
</evidence>
<dbReference type="PROSITE" id="PS51721">
    <property type="entry name" value="G_CP"/>
    <property type="match status" value="1"/>
</dbReference>
<feature type="binding site" evidence="10">
    <location>
        <begin position="193"/>
        <end position="201"/>
    </location>
    <ligand>
        <name>GTP</name>
        <dbReference type="ChEBI" id="CHEBI:37565"/>
    </ligand>
</feature>
<dbReference type="Proteomes" id="UP001595840">
    <property type="component" value="Unassembled WGS sequence"/>
</dbReference>
<comment type="cofactor">
    <cofactor evidence="10">
        <name>Zn(2+)</name>
        <dbReference type="ChEBI" id="CHEBI:29105"/>
    </cofactor>
    <text evidence="10">Binds 1 zinc ion per subunit.</text>
</comment>
<dbReference type="InterPro" id="IPR010914">
    <property type="entry name" value="RsgA_GTPase_dom"/>
</dbReference>
<keyword evidence="9 10" id="KW-0342">GTP-binding</keyword>